<evidence type="ECO:0000313" key="1">
    <source>
        <dbReference type="EMBL" id="HJC24598.1"/>
    </source>
</evidence>
<reference evidence="1" key="1">
    <citation type="journal article" date="2021" name="PeerJ">
        <title>Extensive microbial diversity within the chicken gut microbiome revealed by metagenomics and culture.</title>
        <authorList>
            <person name="Gilroy R."/>
            <person name="Ravi A."/>
            <person name="Getino M."/>
            <person name="Pursley I."/>
            <person name="Horton D.L."/>
            <person name="Alikhan N.F."/>
            <person name="Baker D."/>
            <person name="Gharbi K."/>
            <person name="Hall N."/>
            <person name="Watson M."/>
            <person name="Adriaenssens E.M."/>
            <person name="Foster-Nyarko E."/>
            <person name="Jarju S."/>
            <person name="Secka A."/>
            <person name="Antonio M."/>
            <person name="Oren A."/>
            <person name="Chaudhuri R.R."/>
            <person name="La Ragione R."/>
            <person name="Hildebrand F."/>
            <person name="Pallen M.J."/>
        </authorList>
    </citation>
    <scope>NUCLEOTIDE SEQUENCE</scope>
    <source>
        <strain evidence="1">USAMLcec2-132</strain>
    </source>
</reference>
<gene>
    <name evidence="1" type="ORF">H9761_12935</name>
</gene>
<dbReference type="AlphaFoldDB" id="A0A9D2SQL9"/>
<organism evidence="1 2">
    <name type="scientific">Candidatus Eisenbergiella merdavium</name>
    <dbReference type="NCBI Taxonomy" id="2838551"/>
    <lineage>
        <taxon>Bacteria</taxon>
        <taxon>Bacillati</taxon>
        <taxon>Bacillota</taxon>
        <taxon>Clostridia</taxon>
        <taxon>Lachnospirales</taxon>
        <taxon>Lachnospiraceae</taxon>
        <taxon>Eisenbergiella</taxon>
    </lineage>
</organism>
<name>A0A9D2SQL9_9FIRM</name>
<accession>A0A9D2SQL9</accession>
<comment type="caution">
    <text evidence="1">The sequence shown here is derived from an EMBL/GenBank/DDBJ whole genome shotgun (WGS) entry which is preliminary data.</text>
</comment>
<dbReference type="Proteomes" id="UP000823891">
    <property type="component" value="Unassembled WGS sequence"/>
</dbReference>
<proteinExistence type="predicted"/>
<dbReference type="EMBL" id="DWWS01000045">
    <property type="protein sequence ID" value="HJC24598.1"/>
    <property type="molecule type" value="Genomic_DNA"/>
</dbReference>
<evidence type="ECO:0000313" key="2">
    <source>
        <dbReference type="Proteomes" id="UP000823891"/>
    </source>
</evidence>
<reference evidence="1" key="2">
    <citation type="submission" date="2021-04" db="EMBL/GenBank/DDBJ databases">
        <authorList>
            <person name="Gilroy R."/>
        </authorList>
    </citation>
    <scope>NUCLEOTIDE SEQUENCE</scope>
    <source>
        <strain evidence="1">USAMLcec2-132</strain>
    </source>
</reference>
<protein>
    <submittedName>
        <fullName evidence="1">Uncharacterized protein</fullName>
    </submittedName>
</protein>
<sequence length="91" mass="10624">MVHMLYEGEAALLLLTLENQEEEEWKKPGSLHDMLLFTEKSEVLRPLVPDYPIHVLSVRRELDPGFLHTELKQVIGFLQHQDEGEGLKRYV</sequence>